<feature type="transmembrane region" description="Helical" evidence="1">
    <location>
        <begin position="39"/>
        <end position="58"/>
    </location>
</feature>
<dbReference type="AlphaFoldDB" id="A0A8H3WKU1"/>
<name>A0A8H3WKU1_9PEZI</name>
<comment type="caution">
    <text evidence="2">The sequence shown here is derived from an EMBL/GenBank/DDBJ whole genome shotgun (WGS) entry which is preliminary data.</text>
</comment>
<organism evidence="2 3">
    <name type="scientific">Colletotrichum asianum</name>
    <dbReference type="NCBI Taxonomy" id="702518"/>
    <lineage>
        <taxon>Eukaryota</taxon>
        <taxon>Fungi</taxon>
        <taxon>Dikarya</taxon>
        <taxon>Ascomycota</taxon>
        <taxon>Pezizomycotina</taxon>
        <taxon>Sordariomycetes</taxon>
        <taxon>Hypocreomycetidae</taxon>
        <taxon>Glomerellales</taxon>
        <taxon>Glomerellaceae</taxon>
        <taxon>Colletotrichum</taxon>
        <taxon>Colletotrichum gloeosporioides species complex</taxon>
    </lineage>
</organism>
<evidence type="ECO:0000313" key="2">
    <source>
        <dbReference type="EMBL" id="KAF0328355.1"/>
    </source>
</evidence>
<evidence type="ECO:0000256" key="1">
    <source>
        <dbReference type="SAM" id="Phobius"/>
    </source>
</evidence>
<dbReference type="Proteomes" id="UP000434172">
    <property type="component" value="Unassembled WGS sequence"/>
</dbReference>
<keyword evidence="1" id="KW-0812">Transmembrane</keyword>
<proteinExistence type="predicted"/>
<keyword evidence="3" id="KW-1185">Reference proteome</keyword>
<dbReference type="EMBL" id="WOWK01000018">
    <property type="protein sequence ID" value="KAF0328355.1"/>
    <property type="molecule type" value="Genomic_DNA"/>
</dbReference>
<keyword evidence="1" id="KW-1133">Transmembrane helix</keyword>
<protein>
    <submittedName>
        <fullName evidence="2">Uncharacterized protein</fullName>
    </submittedName>
</protein>
<accession>A0A8H3WKU1</accession>
<feature type="non-terminal residue" evidence="2">
    <location>
        <position position="1"/>
    </location>
</feature>
<sequence length="161" mass="17390">VKGEREKKLFVARTAAVVACRRIMDTAEVSAGLSTGAQAGIGIGVGVVVIALATTAYVRRRRAKSRRNNTVVRRDEEEEGDEYAEMGTLKGERPVICEGGTCSKADSMRAGWSFWFYRGLIALGRFLTNLTGSLGLLPLCRGVQEQTGRLDSGLGRVFFGS</sequence>
<reference evidence="2 3" key="1">
    <citation type="submission" date="2019-12" db="EMBL/GenBank/DDBJ databases">
        <title>A genome sequence resource for the geographically widespread anthracnose pathogen Colletotrichum asianum.</title>
        <authorList>
            <person name="Meng Y."/>
        </authorList>
    </citation>
    <scope>NUCLEOTIDE SEQUENCE [LARGE SCALE GENOMIC DNA]</scope>
    <source>
        <strain evidence="2 3">ICMP 18580</strain>
    </source>
</reference>
<gene>
    <name evidence="2" type="ORF">GQ607_004507</name>
</gene>
<keyword evidence="1" id="KW-0472">Membrane</keyword>
<dbReference type="OrthoDB" id="10569048at2759"/>
<evidence type="ECO:0000313" key="3">
    <source>
        <dbReference type="Proteomes" id="UP000434172"/>
    </source>
</evidence>